<dbReference type="Gene3D" id="3.90.70.200">
    <property type="entry name" value="Plus-3 domain"/>
    <property type="match status" value="1"/>
</dbReference>
<feature type="region of interest" description="Disordered" evidence="5">
    <location>
        <begin position="1"/>
        <end position="73"/>
    </location>
</feature>
<dbReference type="PANTHER" id="PTHR13115:SF8">
    <property type="entry name" value="RNA POLYMERASE-ASSOCIATED PROTEIN RTF1 HOMOLOG"/>
    <property type="match status" value="1"/>
</dbReference>
<keyword evidence="7" id="KW-0648">Protein biosynthesis</keyword>
<name>V2YKP3_MONRO</name>
<dbReference type="Proteomes" id="UP000017559">
    <property type="component" value="Unassembled WGS sequence"/>
</dbReference>
<evidence type="ECO:0000313" key="7">
    <source>
        <dbReference type="EMBL" id="ESK92259.1"/>
    </source>
</evidence>
<evidence type="ECO:0000256" key="4">
    <source>
        <dbReference type="ARBA" id="ARBA00023242"/>
    </source>
</evidence>
<comment type="subcellular location">
    <subcellularLocation>
        <location evidence="1">Nucleus</location>
    </subcellularLocation>
</comment>
<feature type="compositionally biased region" description="Polar residues" evidence="5">
    <location>
        <begin position="449"/>
        <end position="459"/>
    </location>
</feature>
<dbReference type="Pfam" id="PF03126">
    <property type="entry name" value="Plus-3"/>
    <property type="match status" value="1"/>
</dbReference>
<feature type="domain" description="Plus3" evidence="6">
    <location>
        <begin position="202"/>
        <end position="335"/>
    </location>
</feature>
<dbReference type="SUPFAM" id="SSF159042">
    <property type="entry name" value="Plus3-like"/>
    <property type="match status" value="1"/>
</dbReference>
<dbReference type="EMBL" id="AWSO01000295">
    <property type="protein sequence ID" value="ESK92259.1"/>
    <property type="molecule type" value="Genomic_DNA"/>
</dbReference>
<feature type="compositionally biased region" description="Basic residues" evidence="5">
    <location>
        <begin position="20"/>
        <end position="37"/>
    </location>
</feature>
<dbReference type="GO" id="GO:0003677">
    <property type="term" value="F:DNA binding"/>
    <property type="evidence" value="ECO:0007669"/>
    <property type="project" value="InterPro"/>
</dbReference>
<feature type="region of interest" description="Disordered" evidence="5">
    <location>
        <begin position="474"/>
        <end position="513"/>
    </location>
</feature>
<gene>
    <name evidence="7" type="ORF">Moror_4657</name>
</gene>
<feature type="compositionally biased region" description="Basic and acidic residues" evidence="5">
    <location>
        <begin position="92"/>
        <end position="111"/>
    </location>
</feature>
<keyword evidence="8" id="KW-1185">Reference proteome</keyword>
<feature type="compositionally biased region" description="Basic and acidic residues" evidence="5">
    <location>
        <begin position="423"/>
        <end position="440"/>
    </location>
</feature>
<accession>V2YKP3</accession>
<reference evidence="7 8" key="1">
    <citation type="journal article" date="2014" name="BMC Genomics">
        <title>Genome and secretome analysis of the hemibiotrophic fungal pathogen, Moniliophthora roreri, which causes frosty pod rot disease of cacao: mechanisms of the biotrophic and necrotrophic phases.</title>
        <authorList>
            <person name="Meinhardt L.W."/>
            <person name="Costa G.G.L."/>
            <person name="Thomazella D.P.T."/>
            <person name="Teixeira P.J.P.L."/>
            <person name="Carazzolle M.F."/>
            <person name="Schuster S.C."/>
            <person name="Carlson J.E."/>
            <person name="Guiltinan M.J."/>
            <person name="Mieczkowski P."/>
            <person name="Farmer A."/>
            <person name="Ramaraj T."/>
            <person name="Crozier J."/>
            <person name="Davis R.E."/>
            <person name="Shao J."/>
            <person name="Melnick R.L."/>
            <person name="Pereira G.A.G."/>
            <person name="Bailey B.A."/>
        </authorList>
    </citation>
    <scope>NUCLEOTIDE SEQUENCE [LARGE SCALE GENOMIC DNA]</scope>
    <source>
        <strain evidence="7 8">MCA 2997</strain>
    </source>
</reference>
<feature type="region of interest" description="Disordered" evidence="5">
    <location>
        <begin position="92"/>
        <end position="193"/>
    </location>
</feature>
<keyword evidence="7" id="KW-0251">Elongation factor</keyword>
<dbReference type="PROSITE" id="PS51360">
    <property type="entry name" value="PLUS3"/>
    <property type="match status" value="1"/>
</dbReference>
<dbReference type="PANTHER" id="PTHR13115">
    <property type="entry name" value="RNA POLYMERASE-ASSOCIATED PROTEIN RTF1 HOMOLOG"/>
    <property type="match status" value="1"/>
</dbReference>
<proteinExistence type="predicted"/>
<dbReference type="AlphaFoldDB" id="V2YKP3"/>
<keyword evidence="4" id="KW-0539">Nucleus</keyword>
<evidence type="ECO:0000256" key="1">
    <source>
        <dbReference type="ARBA" id="ARBA00004123"/>
    </source>
</evidence>
<evidence type="ECO:0000259" key="6">
    <source>
        <dbReference type="PROSITE" id="PS51360"/>
    </source>
</evidence>
<evidence type="ECO:0000256" key="3">
    <source>
        <dbReference type="ARBA" id="ARBA00023163"/>
    </source>
</evidence>
<evidence type="ECO:0000313" key="8">
    <source>
        <dbReference type="Proteomes" id="UP000017559"/>
    </source>
</evidence>
<protein>
    <submittedName>
        <fullName evidence="7">Rna polymerase ii transcription elongation factor</fullName>
    </submittedName>
</protein>
<feature type="compositionally biased region" description="Basic and acidic residues" evidence="5">
    <location>
        <begin position="125"/>
        <end position="159"/>
    </location>
</feature>
<feature type="compositionally biased region" description="Acidic residues" evidence="5">
    <location>
        <begin position="1"/>
        <end position="10"/>
    </location>
</feature>
<dbReference type="GO" id="GO:0003746">
    <property type="term" value="F:translation elongation factor activity"/>
    <property type="evidence" value="ECO:0007669"/>
    <property type="project" value="UniProtKB-KW"/>
</dbReference>
<feature type="compositionally biased region" description="Acidic residues" evidence="5">
    <location>
        <begin position="41"/>
        <end position="53"/>
    </location>
</feature>
<dbReference type="HOGENOM" id="CLU_036626_0_0_1"/>
<sequence length="530" mass="60234">MSDFDDELLELVEAGSEKDKKRKRNKSKSSSSKRRKANVSDNDEPESEEEEEIPYPLEGKYVDETDRNRLMQMSEVEREEILAQRAEEMQRIHDKRALSQMVKDQRADGDSVAKAAKRQHTARGATKEKSRKLDELKAKRKAKDEKSKNRTGSPKRDRSSSPMDMDMETSDEDEEEEGMITRAEQEEESLDRKLGNLEHEQPVTMVDFESVRLDRYKLSKHCMAPWFDRYVEGAYVRYLIGNDDDGTPVYRICRIERLNEEPVKPYKIEGVLFDRTVELAYGSSKKAFPLDKVSNGPFQPKEFERMSKTYEQDKVKMPTKSVLETKRARMEHLVSQPLTENDIATIIQRKSQLNANRSTAATHLERSQLQQAKTLALRRQDFKEVAEIDAKLAEFESRNVREGTPNGQDKADVLAMLSEKNRKANAEAVRRAEMMEAERRRRERKLASSGKSGTATPTDPSARLRTIPKIFNVITPASRPGTPSINASPSAKGESSLPAIASPTPAETNGKPKTFEASVIDSVEIDLGDF</sequence>
<evidence type="ECO:0000256" key="2">
    <source>
        <dbReference type="ARBA" id="ARBA00023015"/>
    </source>
</evidence>
<feature type="compositionally biased region" description="Acidic residues" evidence="5">
    <location>
        <begin position="165"/>
        <end position="178"/>
    </location>
</feature>
<organism evidence="7 8">
    <name type="scientific">Moniliophthora roreri (strain MCA 2997)</name>
    <name type="common">Cocoa frosty pod rot fungus</name>
    <name type="synonym">Crinipellis roreri</name>
    <dbReference type="NCBI Taxonomy" id="1381753"/>
    <lineage>
        <taxon>Eukaryota</taxon>
        <taxon>Fungi</taxon>
        <taxon>Dikarya</taxon>
        <taxon>Basidiomycota</taxon>
        <taxon>Agaricomycotina</taxon>
        <taxon>Agaricomycetes</taxon>
        <taxon>Agaricomycetidae</taxon>
        <taxon>Agaricales</taxon>
        <taxon>Marasmiineae</taxon>
        <taxon>Marasmiaceae</taxon>
        <taxon>Moniliophthora</taxon>
    </lineage>
</organism>
<evidence type="ECO:0000256" key="5">
    <source>
        <dbReference type="SAM" id="MobiDB-lite"/>
    </source>
</evidence>
<dbReference type="GO" id="GO:0016593">
    <property type="term" value="C:Cdc73/Paf1 complex"/>
    <property type="evidence" value="ECO:0007669"/>
    <property type="project" value="TreeGrafter"/>
</dbReference>
<dbReference type="STRING" id="1381753.V2YKP3"/>
<comment type="caution">
    <text evidence="7">The sequence shown here is derived from an EMBL/GenBank/DDBJ whole genome shotgun (WGS) entry which is preliminary data.</text>
</comment>
<feature type="region of interest" description="Disordered" evidence="5">
    <location>
        <begin position="423"/>
        <end position="462"/>
    </location>
</feature>
<dbReference type="OrthoDB" id="166375at2759"/>
<dbReference type="InterPro" id="IPR004343">
    <property type="entry name" value="Plus-3_dom"/>
</dbReference>
<dbReference type="InterPro" id="IPR036128">
    <property type="entry name" value="Plus3-like_sf"/>
</dbReference>
<keyword evidence="2" id="KW-0805">Transcription regulation</keyword>
<keyword evidence="3" id="KW-0804">Transcription</keyword>
<dbReference type="KEGG" id="mrr:Moror_4657"/>
<dbReference type="SMART" id="SM00719">
    <property type="entry name" value="Plus3"/>
    <property type="match status" value="1"/>
</dbReference>
<feature type="compositionally biased region" description="Basic and acidic residues" evidence="5">
    <location>
        <begin position="60"/>
        <end position="73"/>
    </location>
</feature>
<dbReference type="GO" id="GO:1990269">
    <property type="term" value="F:RNA polymerase II C-terminal domain phosphoserine binding"/>
    <property type="evidence" value="ECO:0007669"/>
    <property type="project" value="TreeGrafter"/>
</dbReference>